<dbReference type="EMBL" id="KN819390">
    <property type="protein sequence ID" value="KIJ10993.1"/>
    <property type="molecule type" value="Genomic_DNA"/>
</dbReference>
<dbReference type="OrthoDB" id="3268221at2759"/>
<keyword evidence="1" id="KW-0175">Coiled coil</keyword>
<feature type="compositionally biased region" description="Polar residues" evidence="2">
    <location>
        <begin position="696"/>
        <end position="721"/>
    </location>
</feature>
<reference evidence="3 4" key="1">
    <citation type="submission" date="2014-06" db="EMBL/GenBank/DDBJ databases">
        <authorList>
            <consortium name="DOE Joint Genome Institute"/>
            <person name="Kuo A."/>
            <person name="Kohler A."/>
            <person name="Nagy L.G."/>
            <person name="Floudas D."/>
            <person name="Copeland A."/>
            <person name="Barry K.W."/>
            <person name="Cichocki N."/>
            <person name="Veneault-Fourrey C."/>
            <person name="LaButti K."/>
            <person name="Lindquist E.A."/>
            <person name="Lipzen A."/>
            <person name="Lundell T."/>
            <person name="Morin E."/>
            <person name="Murat C."/>
            <person name="Sun H."/>
            <person name="Tunlid A."/>
            <person name="Henrissat B."/>
            <person name="Grigoriev I.V."/>
            <person name="Hibbett D.S."/>
            <person name="Martin F."/>
            <person name="Nordberg H.P."/>
            <person name="Cantor M.N."/>
            <person name="Hua S.X."/>
        </authorList>
    </citation>
    <scope>NUCLEOTIDE SEQUENCE [LARGE SCALE GENOMIC DNA]</scope>
    <source>
        <strain evidence="3 4">ATCC 200175</strain>
    </source>
</reference>
<feature type="compositionally biased region" description="Low complexity" evidence="2">
    <location>
        <begin position="23"/>
        <end position="35"/>
    </location>
</feature>
<keyword evidence="4" id="KW-1185">Reference proteome</keyword>
<feature type="compositionally biased region" description="Pro residues" evidence="2">
    <location>
        <begin position="350"/>
        <end position="362"/>
    </location>
</feature>
<dbReference type="HOGENOM" id="CLU_335288_0_0_1"/>
<gene>
    <name evidence="3" type="ORF">PAXINDRAFT_101844</name>
</gene>
<sequence length="902" mass="98675">MSQQWPYDDPGPLENTPESDLASLSPRSILLSPLPFENPVLDEPPSRVSRGPSVKFRHERERAHSTASPHHLLRLLVNEEYESKQTRKVLYTAFDRLEHETRRADAAEGRIEETIERAKSINEARIVAQQETIRAQEELKLYKLQLENAQREITRAQDILKAIEAQRDEAEISAADARSRARRLNEERLIELAREQGRRLGFEEGIRRGRTMGFGEGHSTGLDDGRSEMRDAAATALDRLLEEREDTDEQVEIPANPIPVPTPSASRAAPEVHRVETSSRSSLENQRHSSRSRRDSSDSVSRASTVRRVPDPVVLPATSMLDSRFVPPPGTTTSVPTASSQASRRRQEPQPWPAPPTEPPFSRPVSVQNSAPSLHHGEIHVPPDGYIPVADQNHNISLPPPHELNRNIPSPTPSQQTTEPPPQRVRSRDHIYDNFSMPRRGSPDGSLASTKQSATSTISQLEIVGLPSGGKRRDHSQGLSVIHEDASMRSERMTEYSQTVASTSQAGRHSFRERESSETLRRDRKAKQQLADELRYSDPMEPEEWRRYAAERTHSQASNSGPPRPRPSHVTIPTPLSPPRVVQQMDPSRHRRARSMSERQGRESTGDSRRPLSSDSSVPEISVEPPSGPPSDAPSRERGQIPASGLLSPDHANRPLPIPAPSSRSAPLAPTVPNSPVVPRMSLAGQFYSVPPDGQFSPNFLPSRSATSSSQGPVIPQTTGSGVAPQRYASPYGAPPEREPGRPKSPNPVYAASPVPSGVTYPAPPISRSAGYNANPDSQDAGGPSSTVDERRRRNSSSSNAGMTPAARAKSLQPSAGSSDGGANGVRDSRVPRQQSNASLGSQQPRPSYSRYNPSVYNDPAYLASNDSLMDSVTDVNTAANSGGGPARPGRRAASPTYSYNR</sequence>
<organism evidence="3 4">
    <name type="scientific">Paxillus involutus ATCC 200175</name>
    <dbReference type="NCBI Taxonomy" id="664439"/>
    <lineage>
        <taxon>Eukaryota</taxon>
        <taxon>Fungi</taxon>
        <taxon>Dikarya</taxon>
        <taxon>Basidiomycota</taxon>
        <taxon>Agaricomycotina</taxon>
        <taxon>Agaricomycetes</taxon>
        <taxon>Agaricomycetidae</taxon>
        <taxon>Boletales</taxon>
        <taxon>Paxilineae</taxon>
        <taxon>Paxillaceae</taxon>
        <taxon>Paxillus</taxon>
    </lineage>
</organism>
<evidence type="ECO:0000313" key="3">
    <source>
        <dbReference type="EMBL" id="KIJ10993.1"/>
    </source>
</evidence>
<name>A0A0C9TJT2_PAXIN</name>
<accession>A0A0C9TJT2</accession>
<feature type="region of interest" description="Disordered" evidence="2">
    <location>
        <begin position="243"/>
        <end position="902"/>
    </location>
</feature>
<feature type="compositionally biased region" description="Basic and acidic residues" evidence="2">
    <location>
        <begin position="530"/>
        <end position="554"/>
    </location>
</feature>
<feature type="compositionally biased region" description="Low complexity" evidence="2">
    <location>
        <begin position="613"/>
        <end position="625"/>
    </location>
</feature>
<proteinExistence type="predicted"/>
<dbReference type="Proteomes" id="UP000053647">
    <property type="component" value="Unassembled WGS sequence"/>
</dbReference>
<feature type="compositionally biased region" description="Basic and acidic residues" evidence="2">
    <location>
        <begin position="482"/>
        <end position="494"/>
    </location>
</feature>
<feature type="compositionally biased region" description="Low complexity" evidence="2">
    <location>
        <begin position="298"/>
        <end position="307"/>
    </location>
</feature>
<dbReference type="AlphaFoldDB" id="A0A0C9TJT2"/>
<feature type="compositionally biased region" description="Polar residues" evidence="2">
    <location>
        <begin position="495"/>
        <end position="507"/>
    </location>
</feature>
<evidence type="ECO:0000256" key="1">
    <source>
        <dbReference type="SAM" id="Coils"/>
    </source>
</evidence>
<feature type="compositionally biased region" description="Basic and acidic residues" evidence="2">
    <location>
        <begin position="510"/>
        <end position="521"/>
    </location>
</feature>
<feature type="compositionally biased region" description="Polar residues" evidence="2">
    <location>
        <begin position="865"/>
        <end position="881"/>
    </location>
</feature>
<reference evidence="4" key="2">
    <citation type="submission" date="2015-01" db="EMBL/GenBank/DDBJ databases">
        <title>Evolutionary Origins and Diversification of the Mycorrhizal Mutualists.</title>
        <authorList>
            <consortium name="DOE Joint Genome Institute"/>
            <consortium name="Mycorrhizal Genomics Consortium"/>
            <person name="Kohler A."/>
            <person name="Kuo A."/>
            <person name="Nagy L.G."/>
            <person name="Floudas D."/>
            <person name="Copeland A."/>
            <person name="Barry K.W."/>
            <person name="Cichocki N."/>
            <person name="Veneault-Fourrey C."/>
            <person name="LaButti K."/>
            <person name="Lindquist E.A."/>
            <person name="Lipzen A."/>
            <person name="Lundell T."/>
            <person name="Morin E."/>
            <person name="Murat C."/>
            <person name="Riley R."/>
            <person name="Ohm R."/>
            <person name="Sun H."/>
            <person name="Tunlid A."/>
            <person name="Henrissat B."/>
            <person name="Grigoriev I.V."/>
            <person name="Hibbett D.S."/>
            <person name="Martin F."/>
        </authorList>
    </citation>
    <scope>NUCLEOTIDE SEQUENCE [LARGE SCALE GENOMIC DNA]</scope>
    <source>
        <strain evidence="4">ATCC 200175</strain>
    </source>
</reference>
<feature type="compositionally biased region" description="Basic and acidic residues" evidence="2">
    <location>
        <begin position="595"/>
        <end position="612"/>
    </location>
</feature>
<feature type="compositionally biased region" description="Polar residues" evidence="2">
    <location>
        <begin position="447"/>
        <end position="460"/>
    </location>
</feature>
<feature type="compositionally biased region" description="Polar residues" evidence="2">
    <location>
        <begin position="832"/>
        <end position="856"/>
    </location>
</feature>
<protein>
    <submittedName>
        <fullName evidence="3">Unplaced genomic scaffold PAXINscaffold_68, whole genome shotgun sequence</fullName>
    </submittedName>
</protein>
<feature type="coiled-coil region" evidence="1">
    <location>
        <begin position="97"/>
        <end position="187"/>
    </location>
</feature>
<feature type="region of interest" description="Disordered" evidence="2">
    <location>
        <begin position="1"/>
        <end position="67"/>
    </location>
</feature>
<feature type="compositionally biased region" description="Low complexity" evidence="2">
    <location>
        <begin position="331"/>
        <end position="340"/>
    </location>
</feature>
<evidence type="ECO:0000256" key="2">
    <source>
        <dbReference type="SAM" id="MobiDB-lite"/>
    </source>
</evidence>
<evidence type="ECO:0000313" key="4">
    <source>
        <dbReference type="Proteomes" id="UP000053647"/>
    </source>
</evidence>